<dbReference type="Proteomes" id="UP000663864">
    <property type="component" value="Unassembled WGS sequence"/>
</dbReference>
<gene>
    <name evidence="1" type="ORF">ZHD862_LOCUS26233</name>
</gene>
<name>A0A815BAQ3_9BILA</name>
<sequence>MDAIQQFLGQQNIIVPEEFVIGGASKRGWMTWTTAAVDNKRVIGAVPIVMDLLNFRPNMMSHYRSLSGWSFALSDYYE</sequence>
<evidence type="ECO:0000313" key="1">
    <source>
        <dbReference type="EMBL" id="CAF1267546.1"/>
    </source>
</evidence>
<evidence type="ECO:0000313" key="2">
    <source>
        <dbReference type="Proteomes" id="UP000663864"/>
    </source>
</evidence>
<dbReference type="EMBL" id="CAJNOT010001949">
    <property type="protein sequence ID" value="CAF1267546.1"/>
    <property type="molecule type" value="Genomic_DNA"/>
</dbReference>
<dbReference type="PANTHER" id="PTHR31497">
    <property type="entry name" value="AUTOCRINE PROLIFERATION REPRESSOR PROTEIN A"/>
    <property type="match status" value="1"/>
</dbReference>
<dbReference type="InterPro" id="IPR009199">
    <property type="entry name" value="PhoPQ-act_pathogen-rel_PqaA"/>
</dbReference>
<accession>A0A815BAQ3</accession>
<dbReference type="AlphaFoldDB" id="A0A815BAQ3"/>
<proteinExistence type="predicted"/>
<dbReference type="Pfam" id="PF10142">
    <property type="entry name" value="PhoPQ_related"/>
    <property type="match status" value="1"/>
</dbReference>
<comment type="caution">
    <text evidence="1">The sequence shown here is derived from an EMBL/GenBank/DDBJ whole genome shotgun (WGS) entry which is preliminary data.</text>
</comment>
<organism evidence="1 2">
    <name type="scientific">Rotaria sordida</name>
    <dbReference type="NCBI Taxonomy" id="392033"/>
    <lineage>
        <taxon>Eukaryota</taxon>
        <taxon>Metazoa</taxon>
        <taxon>Spiralia</taxon>
        <taxon>Gnathifera</taxon>
        <taxon>Rotifera</taxon>
        <taxon>Eurotatoria</taxon>
        <taxon>Bdelloidea</taxon>
        <taxon>Philodinida</taxon>
        <taxon>Philodinidae</taxon>
        <taxon>Rotaria</taxon>
    </lineage>
</organism>
<dbReference type="PANTHER" id="PTHR31497:SF0">
    <property type="entry name" value="AUTOCRINE PROLIFERATION REPRESSOR PROTEIN A"/>
    <property type="match status" value="1"/>
</dbReference>
<dbReference type="InterPro" id="IPR029058">
    <property type="entry name" value="AB_hydrolase_fold"/>
</dbReference>
<protein>
    <submittedName>
        <fullName evidence="1">Uncharacterized protein</fullName>
    </submittedName>
</protein>
<dbReference type="Gene3D" id="3.40.50.1820">
    <property type="entry name" value="alpha/beta hydrolase"/>
    <property type="match status" value="1"/>
</dbReference>
<reference evidence="1" key="1">
    <citation type="submission" date="2021-02" db="EMBL/GenBank/DDBJ databases">
        <authorList>
            <person name="Nowell W R."/>
        </authorList>
    </citation>
    <scope>NUCLEOTIDE SEQUENCE</scope>
</reference>